<evidence type="ECO:0000313" key="1">
    <source>
        <dbReference type="EMBL" id="KAK3270483.1"/>
    </source>
</evidence>
<accession>A0AAE0L3A3</accession>
<proteinExistence type="predicted"/>
<comment type="caution">
    <text evidence="1">The sequence shown here is derived from an EMBL/GenBank/DDBJ whole genome shotgun (WGS) entry which is preliminary data.</text>
</comment>
<evidence type="ECO:0000313" key="2">
    <source>
        <dbReference type="Proteomes" id="UP001190700"/>
    </source>
</evidence>
<dbReference type="Proteomes" id="UP001190700">
    <property type="component" value="Unassembled WGS sequence"/>
</dbReference>
<protein>
    <submittedName>
        <fullName evidence="1">Uncharacterized protein</fullName>
    </submittedName>
</protein>
<gene>
    <name evidence="1" type="ORF">CYMTET_21122</name>
</gene>
<name>A0AAE0L3A3_9CHLO</name>
<keyword evidence="2" id="KW-1185">Reference proteome</keyword>
<sequence length="82" mass="8460">MTSSPESGAITELKSLLVKAVSAVPDHDVTAKALYNMLTNAPDDAHIWDVLGLTLKASRGCGLPPAVGGVPGKTLIAELHKV</sequence>
<dbReference type="EMBL" id="LGRX02010370">
    <property type="protein sequence ID" value="KAK3270483.1"/>
    <property type="molecule type" value="Genomic_DNA"/>
</dbReference>
<reference evidence="1 2" key="1">
    <citation type="journal article" date="2015" name="Genome Biol. Evol.">
        <title>Comparative Genomics of a Bacterivorous Green Alga Reveals Evolutionary Causalities and Consequences of Phago-Mixotrophic Mode of Nutrition.</title>
        <authorList>
            <person name="Burns J.A."/>
            <person name="Paasch A."/>
            <person name="Narechania A."/>
            <person name="Kim E."/>
        </authorList>
    </citation>
    <scope>NUCLEOTIDE SEQUENCE [LARGE SCALE GENOMIC DNA]</scope>
    <source>
        <strain evidence="1 2">PLY_AMNH</strain>
    </source>
</reference>
<dbReference type="AlphaFoldDB" id="A0AAE0L3A3"/>
<organism evidence="1 2">
    <name type="scientific">Cymbomonas tetramitiformis</name>
    <dbReference type="NCBI Taxonomy" id="36881"/>
    <lineage>
        <taxon>Eukaryota</taxon>
        <taxon>Viridiplantae</taxon>
        <taxon>Chlorophyta</taxon>
        <taxon>Pyramimonadophyceae</taxon>
        <taxon>Pyramimonadales</taxon>
        <taxon>Pyramimonadaceae</taxon>
        <taxon>Cymbomonas</taxon>
    </lineage>
</organism>